<dbReference type="SUPFAM" id="SSF53448">
    <property type="entry name" value="Nucleotide-diphospho-sugar transferases"/>
    <property type="match status" value="1"/>
</dbReference>
<reference evidence="3 4" key="1">
    <citation type="submission" date="2024-07" db="EMBL/GenBank/DDBJ databases">
        <title>Genomic Encyclopedia of Type Strains, Phase V (KMG-V): Genome sequencing to study the core and pangenomes of soil and plant-associated prokaryotes.</title>
        <authorList>
            <person name="Whitman W."/>
        </authorList>
    </citation>
    <scope>NUCLEOTIDE SEQUENCE [LARGE SCALE GENOMIC DNA]</scope>
    <source>
        <strain evidence="3 4">USDA 415</strain>
    </source>
</reference>
<dbReference type="GO" id="GO:0032259">
    <property type="term" value="P:methylation"/>
    <property type="evidence" value="ECO:0007669"/>
    <property type="project" value="UniProtKB-KW"/>
</dbReference>
<feature type="domain" description="Glycosyltransferase 2-like" evidence="2">
    <location>
        <begin position="260"/>
        <end position="421"/>
    </location>
</feature>
<dbReference type="SUPFAM" id="SSF53335">
    <property type="entry name" value="S-adenosyl-L-methionine-dependent methyltransferases"/>
    <property type="match status" value="1"/>
</dbReference>
<protein>
    <submittedName>
        <fullName evidence="3">SAM-dependent methyltransferase</fullName>
    </submittedName>
</protein>
<dbReference type="PANTHER" id="PTHR48090:SF7">
    <property type="entry name" value="RFBJ PROTEIN"/>
    <property type="match status" value="1"/>
</dbReference>
<sequence>MASYSSQANTAATLSSEPRPLSNRKREFLERIEATLEEQERWRKINSAYYAEDLQYMRFLIPPGKRVLELGCGRGELLAALEPSYGVGVDFSQAAITRARERFPNLQFHEGDVEDPQTFDAIDGPFDYIVIADTIGMFDDIDGTLGLIQRICSPSTRLVISYYSPLWEPILKIGEMLRLKSRQPKINYIATSDFLNLMDLADLEVIRHEQRQLLPRRWLGLGPFINRFIAPLPGIRNLCLRTYLVGRPIRQFADRKLSASILIPCRNERGNIESAIKRMPRFGSAQEIIFVEGNSSDGTFEECERVRDAYRGVWDITVLKQDGKGKGDAVRKGFAAAKQDVLMILDADLTMPPEALPKYHAVIESGKAEFVNGSRLIYPMENEAMRPLNLIANRCFAYIFSYLTNTRLTDTLCGTKVLLRKDYEVLARERSYFGNFDPFGDFDLIFGAVKQNLKLIETPIHYKARTFGETQISRFRDGWLLLKMVVFAYRKLKAV</sequence>
<dbReference type="InterPro" id="IPR001173">
    <property type="entry name" value="Glyco_trans_2-like"/>
</dbReference>
<dbReference type="GO" id="GO:0008168">
    <property type="term" value="F:methyltransferase activity"/>
    <property type="evidence" value="ECO:0007669"/>
    <property type="project" value="UniProtKB-KW"/>
</dbReference>
<dbReference type="RefSeq" id="WP_038375502.1">
    <property type="nucleotide sequence ID" value="NZ_JALJZB010000001.1"/>
</dbReference>
<gene>
    <name evidence="3" type="ORF">ABIF29_005403</name>
</gene>
<dbReference type="CDD" id="cd04179">
    <property type="entry name" value="DPM_DPG-synthase_like"/>
    <property type="match status" value="1"/>
</dbReference>
<dbReference type="PANTHER" id="PTHR48090">
    <property type="entry name" value="UNDECAPRENYL-PHOSPHATE 4-DEOXY-4-FORMAMIDO-L-ARABINOSE TRANSFERASE-RELATED"/>
    <property type="match status" value="1"/>
</dbReference>
<evidence type="ECO:0000313" key="4">
    <source>
        <dbReference type="Proteomes" id="UP001565471"/>
    </source>
</evidence>
<feature type="region of interest" description="Disordered" evidence="1">
    <location>
        <begin position="1"/>
        <end position="20"/>
    </location>
</feature>
<dbReference type="Pfam" id="PF00535">
    <property type="entry name" value="Glycos_transf_2"/>
    <property type="match status" value="1"/>
</dbReference>
<keyword evidence="3" id="KW-0808">Transferase</keyword>
<accession>A0ABV4F655</accession>
<dbReference type="Pfam" id="PF13489">
    <property type="entry name" value="Methyltransf_23"/>
    <property type="match status" value="1"/>
</dbReference>
<feature type="compositionally biased region" description="Polar residues" evidence="1">
    <location>
        <begin position="1"/>
        <end position="16"/>
    </location>
</feature>
<evidence type="ECO:0000259" key="2">
    <source>
        <dbReference type="Pfam" id="PF00535"/>
    </source>
</evidence>
<organism evidence="3 4">
    <name type="scientific">Bradyrhizobium elkanii</name>
    <dbReference type="NCBI Taxonomy" id="29448"/>
    <lineage>
        <taxon>Bacteria</taxon>
        <taxon>Pseudomonadati</taxon>
        <taxon>Pseudomonadota</taxon>
        <taxon>Alphaproteobacteria</taxon>
        <taxon>Hyphomicrobiales</taxon>
        <taxon>Nitrobacteraceae</taxon>
        <taxon>Bradyrhizobium</taxon>
    </lineage>
</organism>
<dbReference type="CDD" id="cd02440">
    <property type="entry name" value="AdoMet_MTases"/>
    <property type="match status" value="1"/>
</dbReference>
<dbReference type="InterPro" id="IPR050256">
    <property type="entry name" value="Glycosyltransferase_2"/>
</dbReference>
<keyword evidence="3" id="KW-0489">Methyltransferase</keyword>
<evidence type="ECO:0000313" key="3">
    <source>
        <dbReference type="EMBL" id="MEY9318604.1"/>
    </source>
</evidence>
<dbReference type="InterPro" id="IPR029044">
    <property type="entry name" value="Nucleotide-diphossugar_trans"/>
</dbReference>
<dbReference type="EMBL" id="JBGBZA010000002">
    <property type="protein sequence ID" value="MEY9318604.1"/>
    <property type="molecule type" value="Genomic_DNA"/>
</dbReference>
<dbReference type="Gene3D" id="3.40.50.150">
    <property type="entry name" value="Vaccinia Virus protein VP39"/>
    <property type="match status" value="1"/>
</dbReference>
<name>A0ABV4F655_BRAEL</name>
<proteinExistence type="predicted"/>
<dbReference type="InterPro" id="IPR029063">
    <property type="entry name" value="SAM-dependent_MTases_sf"/>
</dbReference>
<dbReference type="Gene3D" id="3.90.550.10">
    <property type="entry name" value="Spore Coat Polysaccharide Biosynthesis Protein SpsA, Chain A"/>
    <property type="match status" value="1"/>
</dbReference>
<comment type="caution">
    <text evidence="3">The sequence shown here is derived from an EMBL/GenBank/DDBJ whole genome shotgun (WGS) entry which is preliminary data.</text>
</comment>
<keyword evidence="4" id="KW-1185">Reference proteome</keyword>
<evidence type="ECO:0000256" key="1">
    <source>
        <dbReference type="SAM" id="MobiDB-lite"/>
    </source>
</evidence>
<dbReference type="Proteomes" id="UP001565471">
    <property type="component" value="Unassembled WGS sequence"/>
</dbReference>